<evidence type="ECO:0000313" key="2">
    <source>
        <dbReference type="Proteomes" id="UP001500191"/>
    </source>
</evidence>
<name>A0ABN1BXK3_9DEIO</name>
<reference evidence="1 2" key="1">
    <citation type="journal article" date="2019" name="Int. J. Syst. Evol. Microbiol.">
        <title>The Global Catalogue of Microorganisms (GCM) 10K type strain sequencing project: providing services to taxonomists for standard genome sequencing and annotation.</title>
        <authorList>
            <consortium name="The Broad Institute Genomics Platform"/>
            <consortium name="The Broad Institute Genome Sequencing Center for Infectious Disease"/>
            <person name="Wu L."/>
            <person name="Ma J."/>
        </authorList>
    </citation>
    <scope>NUCLEOTIDE SEQUENCE [LARGE SCALE GENOMIC DNA]</scope>
    <source>
        <strain evidence="1 2">JCM 14368</strain>
    </source>
</reference>
<dbReference type="EMBL" id="BAAADB010000011">
    <property type="protein sequence ID" value="GAA0507403.1"/>
    <property type="molecule type" value="Genomic_DNA"/>
</dbReference>
<organism evidence="1 2">
    <name type="scientific">Deinococcus depolymerans</name>
    <dbReference type="NCBI Taxonomy" id="392408"/>
    <lineage>
        <taxon>Bacteria</taxon>
        <taxon>Thermotogati</taxon>
        <taxon>Deinococcota</taxon>
        <taxon>Deinococci</taxon>
        <taxon>Deinococcales</taxon>
        <taxon>Deinococcaceae</taxon>
        <taxon>Deinococcus</taxon>
    </lineage>
</organism>
<sequence>MARADDCAPILPCMTDIAERYIRLAHAIDAHSEGFIDGYGGPPEWAVREARDPQALMAEASALLADVAGVPEDARREWLTVQVRAMHTMTRLLSGEAIAYADEVRGLYDIEARRADLGELDGALRALDAALPGSGSLAGREEALRSRVAVPRGEILRVAAPILAELRSRVSERFGLPDGEDFSIALVNDRPWSGYNWPLGNLRSRIDINTDLPVLLPALPDLLAHEGYPGHHTEHATKEAGLVRGRGWLEHAVQLINAPECVVSEGVAVNALRAVMTPDEVEAWLTGDLAALAGLDADDIRAFLAAAQARRALGGVSGEAAMRLHADGAPEGEVLEFLQTYAVASEARARQSLRFVQNPNFRAYIFTYSVGGDLVGRATERGGGDTFARLLREPVTPGQLAAMGR</sequence>
<keyword evidence="2" id="KW-1185">Reference proteome</keyword>
<proteinExistence type="predicted"/>
<protein>
    <recommendedName>
        <fullName evidence="3">DUF885 domain-containing protein</fullName>
    </recommendedName>
</protein>
<accession>A0ABN1BXK3</accession>
<comment type="caution">
    <text evidence="1">The sequence shown here is derived from an EMBL/GenBank/DDBJ whole genome shotgun (WGS) entry which is preliminary data.</text>
</comment>
<evidence type="ECO:0000313" key="1">
    <source>
        <dbReference type="EMBL" id="GAA0507403.1"/>
    </source>
</evidence>
<gene>
    <name evidence="1" type="ORF">GCM10008937_14080</name>
</gene>
<evidence type="ECO:0008006" key="3">
    <source>
        <dbReference type="Google" id="ProtNLM"/>
    </source>
</evidence>
<dbReference type="Proteomes" id="UP001500191">
    <property type="component" value="Unassembled WGS sequence"/>
</dbReference>